<dbReference type="Pfam" id="PF00528">
    <property type="entry name" value="BPD_transp_1"/>
    <property type="match status" value="1"/>
</dbReference>
<feature type="transmembrane region" description="Helical" evidence="7">
    <location>
        <begin position="21"/>
        <end position="42"/>
    </location>
</feature>
<proteinExistence type="inferred from homology"/>
<dbReference type="InterPro" id="IPR000515">
    <property type="entry name" value="MetI-like"/>
</dbReference>
<feature type="transmembrane region" description="Helical" evidence="7">
    <location>
        <begin position="85"/>
        <end position="109"/>
    </location>
</feature>
<keyword evidence="2 7" id="KW-0813">Transport</keyword>
<dbReference type="OrthoDB" id="9797472at2"/>
<evidence type="ECO:0000256" key="6">
    <source>
        <dbReference type="ARBA" id="ARBA00023136"/>
    </source>
</evidence>
<feature type="transmembrane region" description="Helical" evidence="7">
    <location>
        <begin position="246"/>
        <end position="268"/>
    </location>
</feature>
<dbReference type="PANTHER" id="PTHR43386:SF1">
    <property type="entry name" value="D,D-DIPEPTIDE TRANSPORT SYSTEM PERMEASE PROTEIN DDPC-RELATED"/>
    <property type="match status" value="1"/>
</dbReference>
<protein>
    <submittedName>
        <fullName evidence="9">ABC transporter permease</fullName>
    </submittedName>
</protein>
<accession>A0A4V2NTY1</accession>
<evidence type="ECO:0000313" key="10">
    <source>
        <dbReference type="Proteomes" id="UP000293846"/>
    </source>
</evidence>
<keyword evidence="4 7" id="KW-0812">Transmembrane</keyword>
<dbReference type="PANTHER" id="PTHR43386">
    <property type="entry name" value="OLIGOPEPTIDE TRANSPORT SYSTEM PERMEASE PROTEIN APPC"/>
    <property type="match status" value="1"/>
</dbReference>
<comment type="similarity">
    <text evidence="7">Belongs to the binding-protein-dependent transport system permease family.</text>
</comment>
<gene>
    <name evidence="9" type="ORF">E0Y62_21090</name>
</gene>
<evidence type="ECO:0000259" key="8">
    <source>
        <dbReference type="PROSITE" id="PS50928"/>
    </source>
</evidence>
<evidence type="ECO:0000256" key="2">
    <source>
        <dbReference type="ARBA" id="ARBA00022448"/>
    </source>
</evidence>
<sequence>MLSVKKNTYATFKVINGDIQLKLGVFGILFLLLVGILSPILAPLDPYHYGQDILNGLGVNGHLLGTNHLGQDVFSMIIYGVRTSLMVAVISALISAVLGILIGGIAGYFGGKLDLIVSECINAFMMVPTFFLILLVIALFDNSITNVMIVIGLTTWPSNAKLIRAQALSLRERTFVKSAITMGESKTQILFKYIIPNGIFPVLANTTIGMSNAILTEAGLSFLGLGDPNVISWGQMIFMGKQYITSAWWIATFAGVAIVLTVTVFYLLGDGLNHVLNPKHSNGKGGE</sequence>
<dbReference type="GO" id="GO:0005886">
    <property type="term" value="C:plasma membrane"/>
    <property type="evidence" value="ECO:0007669"/>
    <property type="project" value="UniProtKB-SubCell"/>
</dbReference>
<evidence type="ECO:0000256" key="3">
    <source>
        <dbReference type="ARBA" id="ARBA00022475"/>
    </source>
</evidence>
<dbReference type="STRING" id="1742358.GCA_001439605_01206"/>
<evidence type="ECO:0000256" key="1">
    <source>
        <dbReference type="ARBA" id="ARBA00004651"/>
    </source>
</evidence>
<keyword evidence="10" id="KW-1185">Reference proteome</keyword>
<feature type="domain" description="ABC transmembrane type-1" evidence="8">
    <location>
        <begin position="81"/>
        <end position="269"/>
    </location>
</feature>
<evidence type="ECO:0000313" key="9">
    <source>
        <dbReference type="EMBL" id="TCJ02098.1"/>
    </source>
</evidence>
<dbReference type="SUPFAM" id="SSF161098">
    <property type="entry name" value="MetI-like"/>
    <property type="match status" value="1"/>
</dbReference>
<evidence type="ECO:0000256" key="4">
    <source>
        <dbReference type="ARBA" id="ARBA00022692"/>
    </source>
</evidence>
<evidence type="ECO:0000256" key="7">
    <source>
        <dbReference type="RuleBase" id="RU363032"/>
    </source>
</evidence>
<comment type="subcellular location">
    <subcellularLocation>
        <location evidence="1 7">Cell membrane</location>
        <topology evidence="1 7">Multi-pass membrane protein</topology>
    </subcellularLocation>
</comment>
<dbReference type="EMBL" id="SJTH01000041">
    <property type="protein sequence ID" value="TCJ02098.1"/>
    <property type="molecule type" value="Genomic_DNA"/>
</dbReference>
<dbReference type="Proteomes" id="UP000293846">
    <property type="component" value="Unassembled WGS sequence"/>
</dbReference>
<dbReference type="InterPro" id="IPR050366">
    <property type="entry name" value="BP-dependent_transpt_permease"/>
</dbReference>
<dbReference type="RefSeq" id="WP_057765340.1">
    <property type="nucleotide sequence ID" value="NZ_JARMQE010000009.1"/>
</dbReference>
<dbReference type="CDD" id="cd06261">
    <property type="entry name" value="TM_PBP2"/>
    <property type="match status" value="1"/>
</dbReference>
<dbReference type="InterPro" id="IPR035906">
    <property type="entry name" value="MetI-like_sf"/>
</dbReference>
<dbReference type="AlphaFoldDB" id="A0A4V2NTY1"/>
<dbReference type="GO" id="GO:0055085">
    <property type="term" value="P:transmembrane transport"/>
    <property type="evidence" value="ECO:0007669"/>
    <property type="project" value="InterPro"/>
</dbReference>
<keyword evidence="5 7" id="KW-1133">Transmembrane helix</keyword>
<dbReference type="Gene3D" id="1.10.3720.10">
    <property type="entry name" value="MetI-like"/>
    <property type="match status" value="1"/>
</dbReference>
<dbReference type="PROSITE" id="PS50928">
    <property type="entry name" value="ABC_TM1"/>
    <property type="match status" value="1"/>
</dbReference>
<keyword evidence="3" id="KW-1003">Cell membrane</keyword>
<keyword evidence="6 7" id="KW-0472">Membrane</keyword>
<evidence type="ECO:0000256" key="5">
    <source>
        <dbReference type="ARBA" id="ARBA00022989"/>
    </source>
</evidence>
<organism evidence="9 10">
    <name type="scientific">Cytobacillus praedii</name>
    <dbReference type="NCBI Taxonomy" id="1742358"/>
    <lineage>
        <taxon>Bacteria</taxon>
        <taxon>Bacillati</taxon>
        <taxon>Bacillota</taxon>
        <taxon>Bacilli</taxon>
        <taxon>Bacillales</taxon>
        <taxon>Bacillaceae</taxon>
        <taxon>Cytobacillus</taxon>
    </lineage>
</organism>
<comment type="caution">
    <text evidence="9">The sequence shown here is derived from an EMBL/GenBank/DDBJ whole genome shotgun (WGS) entry which is preliminary data.</text>
</comment>
<name>A0A4V2NTY1_9BACI</name>
<feature type="transmembrane region" description="Helical" evidence="7">
    <location>
        <begin position="121"/>
        <end position="140"/>
    </location>
</feature>
<reference evidence="9 10" key="1">
    <citation type="submission" date="2019-03" db="EMBL/GenBank/DDBJ databases">
        <authorList>
            <person name="Jensen L."/>
            <person name="Storgaard J."/>
            <person name="Sulaj E."/>
            <person name="Schramm A."/>
            <person name="Marshall I.P.G."/>
        </authorList>
    </citation>
    <scope>NUCLEOTIDE SEQUENCE [LARGE SCALE GENOMIC DNA]</scope>
    <source>
        <strain evidence="9 10">2017H2G3</strain>
    </source>
</reference>